<dbReference type="InterPro" id="IPR001466">
    <property type="entry name" value="Beta-lactam-related"/>
</dbReference>
<dbReference type="Gene3D" id="3.40.710.10">
    <property type="entry name" value="DD-peptidase/beta-lactamase superfamily"/>
    <property type="match status" value="1"/>
</dbReference>
<evidence type="ECO:0000313" key="4">
    <source>
        <dbReference type="Proteomes" id="UP001055125"/>
    </source>
</evidence>
<dbReference type="PROSITE" id="PS51318">
    <property type="entry name" value="TAT"/>
    <property type="match status" value="1"/>
</dbReference>
<proteinExistence type="predicted"/>
<protein>
    <submittedName>
        <fullName evidence="3">Penicillin-binding protein 4</fullName>
    </submittedName>
</protein>
<keyword evidence="4" id="KW-1185">Reference proteome</keyword>
<feature type="domain" description="Beta-lactamase-related" evidence="2">
    <location>
        <begin position="61"/>
        <end position="365"/>
    </location>
</feature>
<gene>
    <name evidence="3" type="primary">pbpE</name>
    <name evidence="3" type="ORF">OCOJLMKI_2080</name>
</gene>
<name>A0ABQ4RXF3_9HYPH</name>
<sequence>MADPRSPGGDAAACDAARPGPSRRDVAALLAGGALALPSLFVSGRARAAEPDFPDRAAAFVETYAESGLFSGAVIVAEGGRPLFRRAYGLADREWAVPNMPETRFRIGSITKQFTAAAILRLVDEGRLRLDRPVSECMPDLPDAWSGVTARMLLNHSSGIPNLTALPDYPSVISRIDRTPRAVVALLERAAVLFPPGAGHEYSNTGYVLLASLVERVTGLSAARYLGDAILGPLGLGGITDGDPGSIVPRRATGYAHARGAWRNAPPLAAGVAAGAGDLVASVDELVAWDRALVSGRVMSTASQAAMVSDYGYGYGLGLYVGTAYGRRLWSHGGAVPGFVAIKDSYPDAGLTIAVLSNTETAPAQAMSRGLAALYFGEPARSDIAIAEYVLARYVGFYRLGARTILALALSEGRLVMRLGDDPPLALTPESDRVFRTEVGTRLVLDVEPDGRPTGIWLRRDGRDRTGPRIDERASRRLTARLVPRHAIPRRAAEPTR</sequence>
<accession>A0ABQ4RXF3</accession>
<reference evidence="3" key="2">
    <citation type="submission" date="2021-08" db="EMBL/GenBank/DDBJ databases">
        <authorList>
            <person name="Tani A."/>
            <person name="Ola A."/>
            <person name="Ogura Y."/>
            <person name="Katsura K."/>
            <person name="Hayashi T."/>
        </authorList>
    </citation>
    <scope>NUCLEOTIDE SEQUENCE</scope>
    <source>
        <strain evidence="3">DSM 19015</strain>
    </source>
</reference>
<evidence type="ECO:0000256" key="1">
    <source>
        <dbReference type="SAM" id="MobiDB-lite"/>
    </source>
</evidence>
<dbReference type="InterPro" id="IPR012338">
    <property type="entry name" value="Beta-lactam/transpept-like"/>
</dbReference>
<dbReference type="RefSeq" id="WP_238244033.1">
    <property type="nucleotide sequence ID" value="NZ_BPQP01000030.1"/>
</dbReference>
<reference evidence="3" key="1">
    <citation type="journal article" date="2021" name="Front. Microbiol.">
        <title>Comprehensive Comparative Genomics and Phenotyping of Methylobacterium Species.</title>
        <authorList>
            <person name="Alessa O."/>
            <person name="Ogura Y."/>
            <person name="Fujitani Y."/>
            <person name="Takami H."/>
            <person name="Hayashi T."/>
            <person name="Sahin N."/>
            <person name="Tani A."/>
        </authorList>
    </citation>
    <scope>NUCLEOTIDE SEQUENCE</scope>
    <source>
        <strain evidence="3">DSM 19015</strain>
    </source>
</reference>
<dbReference type="EMBL" id="BPQP01000030">
    <property type="protein sequence ID" value="GJD94873.1"/>
    <property type="molecule type" value="Genomic_DNA"/>
</dbReference>
<dbReference type="Proteomes" id="UP001055125">
    <property type="component" value="Unassembled WGS sequence"/>
</dbReference>
<dbReference type="PANTHER" id="PTHR46825">
    <property type="entry name" value="D-ALANYL-D-ALANINE-CARBOXYPEPTIDASE/ENDOPEPTIDASE AMPH"/>
    <property type="match status" value="1"/>
</dbReference>
<dbReference type="Pfam" id="PF00144">
    <property type="entry name" value="Beta-lactamase"/>
    <property type="match status" value="1"/>
</dbReference>
<dbReference type="InterPro" id="IPR006311">
    <property type="entry name" value="TAT_signal"/>
</dbReference>
<evidence type="ECO:0000259" key="2">
    <source>
        <dbReference type="Pfam" id="PF00144"/>
    </source>
</evidence>
<dbReference type="InterPro" id="IPR050491">
    <property type="entry name" value="AmpC-like"/>
</dbReference>
<comment type="caution">
    <text evidence="3">The sequence shown here is derived from an EMBL/GenBank/DDBJ whole genome shotgun (WGS) entry which is preliminary data.</text>
</comment>
<evidence type="ECO:0000313" key="3">
    <source>
        <dbReference type="EMBL" id="GJD94873.1"/>
    </source>
</evidence>
<dbReference type="PANTHER" id="PTHR46825:SF9">
    <property type="entry name" value="BETA-LACTAMASE-RELATED DOMAIN-CONTAINING PROTEIN"/>
    <property type="match status" value="1"/>
</dbReference>
<dbReference type="SUPFAM" id="SSF56601">
    <property type="entry name" value="beta-lactamase/transpeptidase-like"/>
    <property type="match status" value="1"/>
</dbReference>
<feature type="region of interest" description="Disordered" evidence="1">
    <location>
        <begin position="1"/>
        <end position="20"/>
    </location>
</feature>
<organism evidence="3 4">
    <name type="scientific">Methylobacterium iners</name>
    <dbReference type="NCBI Taxonomy" id="418707"/>
    <lineage>
        <taxon>Bacteria</taxon>
        <taxon>Pseudomonadati</taxon>
        <taxon>Pseudomonadota</taxon>
        <taxon>Alphaproteobacteria</taxon>
        <taxon>Hyphomicrobiales</taxon>
        <taxon>Methylobacteriaceae</taxon>
        <taxon>Methylobacterium</taxon>
    </lineage>
</organism>